<dbReference type="EMBL" id="FMZB01000012">
    <property type="protein sequence ID" value="SDD51116.1"/>
    <property type="molecule type" value="Genomic_DNA"/>
</dbReference>
<keyword evidence="10" id="KW-1185">Reference proteome</keyword>
<proteinExistence type="inferred from homology"/>
<dbReference type="GO" id="GO:0003998">
    <property type="term" value="F:acylphosphatase activity"/>
    <property type="evidence" value="ECO:0007669"/>
    <property type="project" value="UniProtKB-EC"/>
</dbReference>
<gene>
    <name evidence="9" type="ORF">SAMN05421663_11240</name>
</gene>
<accession>A0A1G6VE70</accession>
<reference evidence="10" key="1">
    <citation type="submission" date="2016-10" db="EMBL/GenBank/DDBJ databases">
        <authorList>
            <person name="Varghese N."/>
            <person name="Submissions S."/>
        </authorList>
    </citation>
    <scope>NUCLEOTIDE SEQUENCE [LARGE SCALE GENOMIC DNA]</scope>
    <source>
        <strain evidence="10">DSM 21620</strain>
    </source>
</reference>
<evidence type="ECO:0000313" key="10">
    <source>
        <dbReference type="Proteomes" id="UP000198666"/>
    </source>
</evidence>
<evidence type="ECO:0000256" key="1">
    <source>
        <dbReference type="ARBA" id="ARBA00005614"/>
    </source>
</evidence>
<evidence type="ECO:0000256" key="2">
    <source>
        <dbReference type="ARBA" id="ARBA00012150"/>
    </source>
</evidence>
<comment type="catalytic activity">
    <reaction evidence="4 5 6">
        <text>an acyl phosphate + H2O = a carboxylate + phosphate + H(+)</text>
        <dbReference type="Rhea" id="RHEA:14965"/>
        <dbReference type="ChEBI" id="CHEBI:15377"/>
        <dbReference type="ChEBI" id="CHEBI:15378"/>
        <dbReference type="ChEBI" id="CHEBI:29067"/>
        <dbReference type="ChEBI" id="CHEBI:43474"/>
        <dbReference type="ChEBI" id="CHEBI:59918"/>
        <dbReference type="EC" id="3.6.1.7"/>
    </reaction>
</comment>
<dbReference type="PROSITE" id="PS00151">
    <property type="entry name" value="ACYLPHOSPHATASE_2"/>
    <property type="match status" value="1"/>
</dbReference>
<name>A0A1G6VE70_9BACI</name>
<dbReference type="PANTHER" id="PTHR47268:SF4">
    <property type="entry name" value="ACYLPHOSPHATASE"/>
    <property type="match status" value="1"/>
</dbReference>
<dbReference type="Gene3D" id="3.30.70.100">
    <property type="match status" value="1"/>
</dbReference>
<dbReference type="PROSITE" id="PS51160">
    <property type="entry name" value="ACYLPHOSPHATASE_3"/>
    <property type="match status" value="1"/>
</dbReference>
<feature type="domain" description="Acylphosphatase-like" evidence="8">
    <location>
        <begin position="3"/>
        <end position="90"/>
    </location>
</feature>
<protein>
    <recommendedName>
        <fullName evidence="3 5">Acylphosphatase</fullName>
        <ecNumber evidence="2 5">3.6.1.7</ecNumber>
    </recommendedName>
</protein>
<evidence type="ECO:0000256" key="6">
    <source>
        <dbReference type="RuleBase" id="RU000553"/>
    </source>
</evidence>
<evidence type="ECO:0000259" key="8">
    <source>
        <dbReference type="PROSITE" id="PS51160"/>
    </source>
</evidence>
<sequence length="90" mass="10145">MKCVQIVVGGKVQGVGFRLSAAEIARNLDLVGFVRNEADGTVQVNVEGNPEHVEKFISEIRKGPNRFVKVRNVDVLYLDKQQGFERFEVR</sequence>
<feature type="active site" evidence="5">
    <location>
        <position position="18"/>
    </location>
</feature>
<dbReference type="InterPro" id="IPR020456">
    <property type="entry name" value="Acylphosphatase"/>
</dbReference>
<dbReference type="STRING" id="361279.SAMN05421663_11240"/>
<dbReference type="PRINTS" id="PR00112">
    <property type="entry name" value="ACYLPHPHTASE"/>
</dbReference>
<dbReference type="RefSeq" id="WP_093728425.1">
    <property type="nucleotide sequence ID" value="NZ_FMZB01000012.1"/>
</dbReference>
<comment type="similarity">
    <text evidence="1 7">Belongs to the acylphosphatase family.</text>
</comment>
<evidence type="ECO:0000256" key="7">
    <source>
        <dbReference type="RuleBase" id="RU004168"/>
    </source>
</evidence>
<dbReference type="InterPro" id="IPR036046">
    <property type="entry name" value="Acylphosphatase-like_dom_sf"/>
</dbReference>
<dbReference type="SUPFAM" id="SSF54975">
    <property type="entry name" value="Acylphosphatase/BLUF domain-like"/>
    <property type="match status" value="1"/>
</dbReference>
<dbReference type="InterPro" id="IPR001792">
    <property type="entry name" value="Acylphosphatase-like_dom"/>
</dbReference>
<evidence type="ECO:0000256" key="3">
    <source>
        <dbReference type="ARBA" id="ARBA00015991"/>
    </source>
</evidence>
<dbReference type="Proteomes" id="UP000198666">
    <property type="component" value="Unassembled WGS sequence"/>
</dbReference>
<dbReference type="PANTHER" id="PTHR47268">
    <property type="entry name" value="ACYLPHOSPHATASE"/>
    <property type="match status" value="1"/>
</dbReference>
<evidence type="ECO:0000313" key="9">
    <source>
        <dbReference type="EMBL" id="SDD51116.1"/>
    </source>
</evidence>
<dbReference type="EC" id="3.6.1.7" evidence="2 5"/>
<feature type="active site" evidence="5">
    <location>
        <position position="36"/>
    </location>
</feature>
<dbReference type="AlphaFoldDB" id="A0A1G6VE70"/>
<dbReference type="OrthoDB" id="9808093at2"/>
<dbReference type="InterPro" id="IPR017968">
    <property type="entry name" value="Acylphosphatase_CS"/>
</dbReference>
<dbReference type="PROSITE" id="PS00150">
    <property type="entry name" value="ACYLPHOSPHATASE_1"/>
    <property type="match status" value="1"/>
</dbReference>
<evidence type="ECO:0000256" key="5">
    <source>
        <dbReference type="PROSITE-ProRule" id="PRU00520"/>
    </source>
</evidence>
<dbReference type="Pfam" id="PF00708">
    <property type="entry name" value="Acylphosphatase"/>
    <property type="match status" value="1"/>
</dbReference>
<organism evidence="9 10">
    <name type="scientific">Terribacillus halophilus</name>
    <dbReference type="NCBI Taxonomy" id="361279"/>
    <lineage>
        <taxon>Bacteria</taxon>
        <taxon>Bacillati</taxon>
        <taxon>Bacillota</taxon>
        <taxon>Bacilli</taxon>
        <taxon>Bacillales</taxon>
        <taxon>Bacillaceae</taxon>
        <taxon>Terribacillus</taxon>
    </lineage>
</organism>
<keyword evidence="5 6" id="KW-0378">Hydrolase</keyword>
<evidence type="ECO:0000256" key="4">
    <source>
        <dbReference type="ARBA" id="ARBA00047645"/>
    </source>
</evidence>